<dbReference type="RefSeq" id="WP_410558651.1">
    <property type="nucleotide sequence ID" value="NZ_JAXCGB010000113.1"/>
</dbReference>
<dbReference type="EMBL" id="BAAATD010000034">
    <property type="protein sequence ID" value="GAA2640119.1"/>
    <property type="molecule type" value="Genomic_DNA"/>
</dbReference>
<proteinExistence type="predicted"/>
<keyword evidence="2" id="KW-1185">Reference proteome</keyword>
<evidence type="ECO:0000313" key="1">
    <source>
        <dbReference type="EMBL" id="GAA2640119.1"/>
    </source>
</evidence>
<evidence type="ECO:0000313" key="2">
    <source>
        <dbReference type="Proteomes" id="UP001501509"/>
    </source>
</evidence>
<comment type="caution">
    <text evidence="1">The sequence shown here is derived from an EMBL/GenBank/DDBJ whole genome shotgun (WGS) entry which is preliminary data.</text>
</comment>
<reference evidence="2" key="1">
    <citation type="journal article" date="2019" name="Int. J. Syst. Evol. Microbiol.">
        <title>The Global Catalogue of Microorganisms (GCM) 10K type strain sequencing project: providing services to taxonomists for standard genome sequencing and annotation.</title>
        <authorList>
            <consortium name="The Broad Institute Genomics Platform"/>
            <consortium name="The Broad Institute Genome Sequencing Center for Infectious Disease"/>
            <person name="Wu L."/>
            <person name="Ma J."/>
        </authorList>
    </citation>
    <scope>NUCLEOTIDE SEQUENCE [LARGE SCALE GENOMIC DNA]</scope>
    <source>
        <strain evidence="2">JCM 6833</strain>
    </source>
</reference>
<accession>A0ABP6DDG9</accession>
<gene>
    <name evidence="1" type="ORF">GCM10010411_95530</name>
</gene>
<protein>
    <submittedName>
        <fullName evidence="1">Uncharacterized protein</fullName>
    </submittedName>
</protein>
<organism evidence="1 2">
    <name type="scientific">Actinomadura fulvescens</name>
    <dbReference type="NCBI Taxonomy" id="46160"/>
    <lineage>
        <taxon>Bacteria</taxon>
        <taxon>Bacillati</taxon>
        <taxon>Actinomycetota</taxon>
        <taxon>Actinomycetes</taxon>
        <taxon>Streptosporangiales</taxon>
        <taxon>Thermomonosporaceae</taxon>
        <taxon>Actinomadura</taxon>
    </lineage>
</organism>
<dbReference type="Proteomes" id="UP001501509">
    <property type="component" value="Unassembled WGS sequence"/>
</dbReference>
<name>A0ABP6DDG9_9ACTN</name>
<sequence>MPARVQFAGRRLITPRGEMRSDWSDLPGTIREAVECRTGPIESTQPAGAGIHADIASTVHTPDGKIFVKASRKLPEEDGSAVRSLRREATLAALMSEFAPRLLWQAEAGGLALGFE</sequence>